<comment type="similarity">
    <text evidence="1">Belongs to the HUS1 family.</text>
</comment>
<dbReference type="EMBL" id="VSRR010000594">
    <property type="protein sequence ID" value="MPC17493.1"/>
    <property type="molecule type" value="Genomic_DNA"/>
</dbReference>
<dbReference type="InterPro" id="IPR007150">
    <property type="entry name" value="HUS1/Mec3"/>
</dbReference>
<keyword evidence="3" id="KW-1185">Reference proteome</keyword>
<dbReference type="InterPro" id="IPR016580">
    <property type="entry name" value="HUS1"/>
</dbReference>
<gene>
    <name evidence="2" type="primary">HUS1_1</name>
    <name evidence="2" type="ORF">E2C01_010352</name>
</gene>
<reference evidence="2 3" key="1">
    <citation type="submission" date="2019-05" db="EMBL/GenBank/DDBJ databases">
        <title>Another draft genome of Portunus trituberculatus and its Hox gene families provides insights of decapod evolution.</title>
        <authorList>
            <person name="Jeong J.-H."/>
            <person name="Song I."/>
            <person name="Kim S."/>
            <person name="Choi T."/>
            <person name="Kim D."/>
            <person name="Ryu S."/>
            <person name="Kim W."/>
        </authorList>
    </citation>
    <scope>NUCLEOTIDE SEQUENCE [LARGE SCALE GENOMIC DNA]</scope>
    <source>
        <tissue evidence="2">Muscle</tissue>
    </source>
</reference>
<dbReference type="OrthoDB" id="10063861at2759"/>
<dbReference type="AlphaFoldDB" id="A0A5B7D8E0"/>
<dbReference type="Gene3D" id="3.70.10.10">
    <property type="match status" value="1"/>
</dbReference>
<sequence length="68" mass="7582">MEGAASQVDKEQLHSATVEIKKLISFLAGEQIGPSKVICNIVDDRMIHLFLLHDDVILQYFLPATRSS</sequence>
<accession>A0A5B7D8E0</accession>
<proteinExistence type="inferred from homology"/>
<dbReference type="GO" id="GO:0030896">
    <property type="term" value="C:checkpoint clamp complex"/>
    <property type="evidence" value="ECO:0007669"/>
    <property type="project" value="InterPro"/>
</dbReference>
<dbReference type="Pfam" id="PF04005">
    <property type="entry name" value="Hus1"/>
    <property type="match status" value="1"/>
</dbReference>
<dbReference type="PIRSF" id="PIRSF011312">
    <property type="entry name" value="Cell_cycle_HUS1"/>
    <property type="match status" value="1"/>
</dbReference>
<dbReference type="GO" id="GO:0005730">
    <property type="term" value="C:nucleolus"/>
    <property type="evidence" value="ECO:0007669"/>
    <property type="project" value="InterPro"/>
</dbReference>
<evidence type="ECO:0000313" key="2">
    <source>
        <dbReference type="EMBL" id="MPC17493.1"/>
    </source>
</evidence>
<organism evidence="2 3">
    <name type="scientific">Portunus trituberculatus</name>
    <name type="common">Swimming crab</name>
    <name type="synonym">Neptunus trituberculatus</name>
    <dbReference type="NCBI Taxonomy" id="210409"/>
    <lineage>
        <taxon>Eukaryota</taxon>
        <taxon>Metazoa</taxon>
        <taxon>Ecdysozoa</taxon>
        <taxon>Arthropoda</taxon>
        <taxon>Crustacea</taxon>
        <taxon>Multicrustacea</taxon>
        <taxon>Malacostraca</taxon>
        <taxon>Eumalacostraca</taxon>
        <taxon>Eucarida</taxon>
        <taxon>Decapoda</taxon>
        <taxon>Pleocyemata</taxon>
        <taxon>Brachyura</taxon>
        <taxon>Eubrachyura</taxon>
        <taxon>Portunoidea</taxon>
        <taxon>Portunidae</taxon>
        <taxon>Portuninae</taxon>
        <taxon>Portunus</taxon>
    </lineage>
</organism>
<name>A0A5B7D8E0_PORTR</name>
<evidence type="ECO:0000313" key="3">
    <source>
        <dbReference type="Proteomes" id="UP000324222"/>
    </source>
</evidence>
<evidence type="ECO:0000256" key="1">
    <source>
        <dbReference type="ARBA" id="ARBA00005563"/>
    </source>
</evidence>
<protein>
    <submittedName>
        <fullName evidence="2">Checkpoint protein HUS1</fullName>
    </submittedName>
</protein>
<dbReference type="GO" id="GO:0000077">
    <property type="term" value="P:DNA damage checkpoint signaling"/>
    <property type="evidence" value="ECO:0007669"/>
    <property type="project" value="InterPro"/>
</dbReference>
<comment type="caution">
    <text evidence="2">The sequence shown here is derived from an EMBL/GenBank/DDBJ whole genome shotgun (WGS) entry which is preliminary data.</text>
</comment>
<dbReference type="Proteomes" id="UP000324222">
    <property type="component" value="Unassembled WGS sequence"/>
</dbReference>